<comment type="caution">
    <text evidence="1">The sequence shown here is derived from an EMBL/GenBank/DDBJ whole genome shotgun (WGS) entry which is preliminary data.</text>
</comment>
<evidence type="ECO:0000313" key="1">
    <source>
        <dbReference type="EMBL" id="SDQ73827.1"/>
    </source>
</evidence>
<name>A0ABY0TF76_9PROT</name>
<sequence length="442" mass="45711">MTDRYVRSADGSDGDSGATWPLAKATLAGVAAVDTAGDRIFLSQAHAEAPATAQTITLAGTISNPVQVLCGNDAAEPPASLAATATLSTTGASDINISGHARFYGIVFTAGNGASSAIFRLGNAGGDSQFYENCSFRLGGSSSGNRIYAVNASGSTIATVRWKDCTVKFAHASQAISVNGGFFEWDGGSIVAGGTDITSLFTNAVASAATAIVKNVDLSGLSSTANLCLIANGLDIIFINCKLPASWSGLLATGTRVATFRAAMYNCDATDTNYRIWISDFAGDLIQETMIVRSGGASDGTTSLSWKLTSTANCNFLSGRFCTPEIVRWNDTVGSPLTATVEIVHDGTAALNDDEVWLEVQYLGTSGFPLGSIISDSKSDVLASAAAQSSSSVTWTTAGLANPNKQKLSVTFTPQEKGYLHAHVCMGKASYTVYADPLLTVA</sequence>
<accession>A0ABY0TF76</accession>
<reference evidence="1 2" key="1">
    <citation type="submission" date="2016-10" db="EMBL/GenBank/DDBJ databases">
        <authorList>
            <person name="Varghese N."/>
            <person name="Submissions S."/>
        </authorList>
    </citation>
    <scope>NUCLEOTIDE SEQUENCE [LARGE SCALE GENOMIC DNA]</scope>
    <source>
        <strain evidence="1 2">Nl1</strain>
    </source>
</reference>
<dbReference type="EMBL" id="FNKY01000001">
    <property type="protein sequence ID" value="SDQ73827.1"/>
    <property type="molecule type" value="Genomic_DNA"/>
</dbReference>
<protein>
    <submittedName>
        <fullName evidence="1">Uncharacterized protein</fullName>
    </submittedName>
</protein>
<evidence type="ECO:0000313" key="2">
    <source>
        <dbReference type="Proteomes" id="UP000183471"/>
    </source>
</evidence>
<dbReference type="RefSeq" id="WP_074632234.1">
    <property type="nucleotide sequence ID" value="NZ_FNKY01000001.1"/>
</dbReference>
<organism evidence="1 2">
    <name type="scientific">Nitrosospira multiformis</name>
    <dbReference type="NCBI Taxonomy" id="1231"/>
    <lineage>
        <taxon>Bacteria</taxon>
        <taxon>Pseudomonadati</taxon>
        <taxon>Pseudomonadota</taxon>
        <taxon>Betaproteobacteria</taxon>
        <taxon>Nitrosomonadales</taxon>
        <taxon>Nitrosomonadaceae</taxon>
        <taxon>Nitrosospira</taxon>
    </lineage>
</organism>
<proteinExistence type="predicted"/>
<gene>
    <name evidence="1" type="ORF">SAMN05216402_2088</name>
</gene>
<dbReference type="Proteomes" id="UP000183471">
    <property type="component" value="Unassembled WGS sequence"/>
</dbReference>
<keyword evidence="2" id="KW-1185">Reference proteome</keyword>